<gene>
    <name evidence="1" type="ORF">BJ138DRAFT_1175188</name>
</gene>
<name>A0ACB7ZXJ1_9AGAM</name>
<reference evidence="1" key="1">
    <citation type="journal article" date="2021" name="New Phytol.">
        <title>Evolutionary innovations through gain and loss of genes in the ectomycorrhizal Boletales.</title>
        <authorList>
            <person name="Wu G."/>
            <person name="Miyauchi S."/>
            <person name="Morin E."/>
            <person name="Kuo A."/>
            <person name="Drula E."/>
            <person name="Varga T."/>
            <person name="Kohler A."/>
            <person name="Feng B."/>
            <person name="Cao Y."/>
            <person name="Lipzen A."/>
            <person name="Daum C."/>
            <person name="Hundley H."/>
            <person name="Pangilinan J."/>
            <person name="Johnson J."/>
            <person name="Barry K."/>
            <person name="LaButti K."/>
            <person name="Ng V."/>
            <person name="Ahrendt S."/>
            <person name="Min B."/>
            <person name="Choi I.G."/>
            <person name="Park H."/>
            <person name="Plett J.M."/>
            <person name="Magnuson J."/>
            <person name="Spatafora J.W."/>
            <person name="Nagy L.G."/>
            <person name="Henrissat B."/>
            <person name="Grigoriev I.V."/>
            <person name="Yang Z.L."/>
            <person name="Xu J."/>
            <person name="Martin F.M."/>
        </authorList>
    </citation>
    <scope>NUCLEOTIDE SEQUENCE</scope>
    <source>
        <strain evidence="1">ATCC 28755</strain>
    </source>
</reference>
<protein>
    <submittedName>
        <fullName evidence="1">Uncharacterized protein</fullName>
    </submittedName>
</protein>
<sequence>MSKFQQPLRKVYLPLNDLDKCAICEKDDSLRLCSSCGERIYCSSECQTKDWPSHKLSCGKTDRVDLNNFYPILAILVEQCHMHAEKPMHSALLHTVVNKPNPNALPSLLPDGSSAKVVILGDKIPLNQVGSRDWWPGALTDKVRGKLSRRFIREGYILPILTSISLGLLSEMYTTTSGARSTEKRIRLKYHSHPISDFGIACGSTRVTPQDKLAYYNLNDETFTMGQDPDEHYWLYFSTMNGKEFTLDCGMYTFNMCYMLVTQGYLPPGEAFHFPFAPAFFRDKILQKNTPELHRERKRFSVLRDPELQAAVAHTQEGLSPADLSRIWAFVKRVSGRECTDTEKHLLGTYTLLSCTKIGEVLTSDRWKEFPATPTTAIEGDPGELDDLDDGSEQWWDYLQKWKKLKRQGKLNDQTEKEAYLNWQREHEASKKANKKKGRG</sequence>
<dbReference type="Proteomes" id="UP000790377">
    <property type="component" value="Unassembled WGS sequence"/>
</dbReference>
<organism evidence="1 2">
    <name type="scientific">Hygrophoropsis aurantiaca</name>
    <dbReference type="NCBI Taxonomy" id="72124"/>
    <lineage>
        <taxon>Eukaryota</taxon>
        <taxon>Fungi</taxon>
        <taxon>Dikarya</taxon>
        <taxon>Basidiomycota</taxon>
        <taxon>Agaricomycotina</taxon>
        <taxon>Agaricomycetes</taxon>
        <taxon>Agaricomycetidae</taxon>
        <taxon>Boletales</taxon>
        <taxon>Coniophorineae</taxon>
        <taxon>Hygrophoropsidaceae</taxon>
        <taxon>Hygrophoropsis</taxon>
    </lineage>
</organism>
<accession>A0ACB7ZXJ1</accession>
<keyword evidence="2" id="KW-1185">Reference proteome</keyword>
<comment type="caution">
    <text evidence="1">The sequence shown here is derived from an EMBL/GenBank/DDBJ whole genome shotgun (WGS) entry which is preliminary data.</text>
</comment>
<proteinExistence type="predicted"/>
<evidence type="ECO:0000313" key="2">
    <source>
        <dbReference type="Proteomes" id="UP000790377"/>
    </source>
</evidence>
<dbReference type="EMBL" id="MU268188">
    <property type="protein sequence ID" value="KAH7905448.1"/>
    <property type="molecule type" value="Genomic_DNA"/>
</dbReference>
<evidence type="ECO:0000313" key="1">
    <source>
        <dbReference type="EMBL" id="KAH7905448.1"/>
    </source>
</evidence>